<dbReference type="Proteomes" id="UP000055590">
    <property type="component" value="Chromosome"/>
</dbReference>
<accession>A0A0K1PFH3</accession>
<dbReference type="Pfam" id="PF01098">
    <property type="entry name" value="FTSW_RODA_SPOVE"/>
    <property type="match status" value="1"/>
</dbReference>
<gene>
    <name evidence="22" type="ORF">AKJ08_2251</name>
</gene>
<keyword evidence="11 21" id="KW-0472">Membrane</keyword>
<dbReference type="RefSeq" id="WP_082343066.1">
    <property type="nucleotide sequence ID" value="NZ_CP012332.1"/>
</dbReference>
<evidence type="ECO:0000256" key="15">
    <source>
        <dbReference type="ARBA" id="ARBA00033270"/>
    </source>
</evidence>
<evidence type="ECO:0000256" key="3">
    <source>
        <dbReference type="ARBA" id="ARBA00022475"/>
    </source>
</evidence>
<dbReference type="GO" id="GO:0051301">
    <property type="term" value="P:cell division"/>
    <property type="evidence" value="ECO:0007669"/>
    <property type="project" value="UniProtKB-KW"/>
</dbReference>
<dbReference type="KEGG" id="vin:AKJ08_2251"/>
<keyword evidence="12" id="KW-0131">Cell cycle</keyword>
<dbReference type="GO" id="GO:0008360">
    <property type="term" value="P:regulation of cell shape"/>
    <property type="evidence" value="ECO:0007669"/>
    <property type="project" value="UniProtKB-KW"/>
</dbReference>
<protein>
    <recommendedName>
        <fullName evidence="17">Probable peptidoglycan glycosyltransferase FtsW</fullName>
        <ecNumber evidence="19">2.4.99.28</ecNumber>
    </recommendedName>
    <alternativeName>
        <fullName evidence="18">Cell division protein FtsW</fullName>
    </alternativeName>
    <alternativeName>
        <fullName evidence="15">Cell wall polymerase</fullName>
    </alternativeName>
    <alternativeName>
        <fullName evidence="14">Peptidoglycan polymerase</fullName>
    </alternativeName>
</protein>
<dbReference type="PANTHER" id="PTHR30474:SF2">
    <property type="entry name" value="PEPTIDOGLYCAN GLYCOSYLTRANSFERASE FTSW-RELATED"/>
    <property type="match status" value="1"/>
</dbReference>
<keyword evidence="23" id="KW-1185">Reference proteome</keyword>
<keyword evidence="8" id="KW-0133">Cell shape</keyword>
<keyword evidence="5" id="KW-0328">Glycosyltransferase</keyword>
<keyword evidence="7 21" id="KW-0812">Transmembrane</keyword>
<keyword evidence="9" id="KW-0573">Peptidoglycan synthesis</keyword>
<sequence length="393" mass="41932">MNAELRSEAVYDDARADQGDEAPAYDRVLLWAVLALTALGLTMVYSASAVKAAQGLGDSFYFVKRQAAAAGLGMAGMIAAMRFGYRRLEPLAYPILLVSLIALILVLIPGIGSMAGGARRWIRLPLFSLQPGEIAKVAMALYLARSLSRKREKVRDFSIGFVPHTIVAGLFILLVLGQPDFGTAVTIGLILFVMLFCSGAKISWLVGTVLVSLPIAWHLVAGKEYRMKRILAFLDPWKHRQDIGYQVAESLMSVGSGGLTGLGLGAGKQKLYYLPEAHTDFIIAVIGEELGLLGILAVLVLFGVVLWRGMRAAFNAPDAFGAYLALGLTALLGVQAIVNMLVAMGLLPTKGLTLPFISYGGTSLVLSLVSAGVLLAISSGTGGFLRPHRTVRR</sequence>
<dbReference type="AlphaFoldDB" id="A0A0K1PFH3"/>
<dbReference type="NCBIfam" id="TIGR02614">
    <property type="entry name" value="ftsW"/>
    <property type="match status" value="1"/>
</dbReference>
<name>A0A0K1PFH3_9BACT</name>
<dbReference type="PROSITE" id="PS00428">
    <property type="entry name" value="FTSW_RODA_SPOVE"/>
    <property type="match status" value="1"/>
</dbReference>
<evidence type="ECO:0000256" key="13">
    <source>
        <dbReference type="ARBA" id="ARBA00023316"/>
    </source>
</evidence>
<evidence type="ECO:0000256" key="17">
    <source>
        <dbReference type="ARBA" id="ARBA00041185"/>
    </source>
</evidence>
<keyword evidence="4 22" id="KW-0132">Cell division</keyword>
<dbReference type="InterPro" id="IPR018365">
    <property type="entry name" value="Cell_cycle_FtsW-rel_CS"/>
</dbReference>
<evidence type="ECO:0000256" key="16">
    <source>
        <dbReference type="ARBA" id="ARBA00038053"/>
    </source>
</evidence>
<reference evidence="22 23" key="1">
    <citation type="submission" date="2015-08" db="EMBL/GenBank/DDBJ databases">
        <authorList>
            <person name="Babu N.S."/>
            <person name="Beckwith C.J."/>
            <person name="Beseler K.G."/>
            <person name="Brison A."/>
            <person name="Carone J.V."/>
            <person name="Caskin T.P."/>
            <person name="Diamond M."/>
            <person name="Durham M.E."/>
            <person name="Foxe J.M."/>
            <person name="Go M."/>
            <person name="Henderson B.A."/>
            <person name="Jones I.B."/>
            <person name="McGettigan J.A."/>
            <person name="Micheletti S.J."/>
            <person name="Nasrallah M.E."/>
            <person name="Ortiz D."/>
            <person name="Piller C.R."/>
            <person name="Privatt S.R."/>
            <person name="Schneider S.L."/>
            <person name="Sharp S."/>
            <person name="Smith T.C."/>
            <person name="Stanton J.D."/>
            <person name="Ullery H.E."/>
            <person name="Wilson R.J."/>
            <person name="Serrano M.G."/>
            <person name="Buck G."/>
            <person name="Lee V."/>
            <person name="Wang Y."/>
            <person name="Carvalho R."/>
            <person name="Voegtly L."/>
            <person name="Shi R."/>
            <person name="Duckworth R."/>
            <person name="Johnson A."/>
            <person name="Loviza R."/>
            <person name="Walstead R."/>
            <person name="Shah Z."/>
            <person name="Kiflezghi M."/>
            <person name="Wade K."/>
            <person name="Ball S.L."/>
            <person name="Bradley K.W."/>
            <person name="Asai D.J."/>
            <person name="Bowman C.A."/>
            <person name="Russell D.A."/>
            <person name="Pope W.H."/>
            <person name="Jacobs-Sera D."/>
            <person name="Hendrix R.W."/>
            <person name="Hatfull G.F."/>
        </authorList>
    </citation>
    <scope>NUCLEOTIDE SEQUENCE [LARGE SCALE GENOMIC DNA]</scope>
    <source>
        <strain evidence="22 23">DSM 27710</strain>
    </source>
</reference>
<feature type="transmembrane region" description="Helical" evidence="21">
    <location>
        <begin position="364"/>
        <end position="385"/>
    </location>
</feature>
<feature type="transmembrane region" description="Helical" evidence="21">
    <location>
        <begin position="91"/>
        <end position="115"/>
    </location>
</feature>
<evidence type="ECO:0000256" key="12">
    <source>
        <dbReference type="ARBA" id="ARBA00023306"/>
    </source>
</evidence>
<dbReference type="OrthoDB" id="9768187at2"/>
<keyword evidence="13" id="KW-0961">Cell wall biogenesis/degradation</keyword>
<evidence type="ECO:0000256" key="4">
    <source>
        <dbReference type="ARBA" id="ARBA00022618"/>
    </source>
</evidence>
<organism evidence="22 23">
    <name type="scientific">Vulgatibacter incomptus</name>
    <dbReference type="NCBI Taxonomy" id="1391653"/>
    <lineage>
        <taxon>Bacteria</taxon>
        <taxon>Pseudomonadati</taxon>
        <taxon>Myxococcota</taxon>
        <taxon>Myxococcia</taxon>
        <taxon>Myxococcales</taxon>
        <taxon>Cystobacterineae</taxon>
        <taxon>Vulgatibacteraceae</taxon>
        <taxon>Vulgatibacter</taxon>
    </lineage>
</organism>
<dbReference type="PANTHER" id="PTHR30474">
    <property type="entry name" value="CELL CYCLE PROTEIN"/>
    <property type="match status" value="1"/>
</dbReference>
<keyword evidence="6" id="KW-0808">Transferase</keyword>
<dbReference type="InterPro" id="IPR001182">
    <property type="entry name" value="FtsW/RodA"/>
</dbReference>
<dbReference type="GO" id="GO:0005886">
    <property type="term" value="C:plasma membrane"/>
    <property type="evidence" value="ECO:0007669"/>
    <property type="project" value="UniProtKB-SubCell"/>
</dbReference>
<evidence type="ECO:0000256" key="9">
    <source>
        <dbReference type="ARBA" id="ARBA00022984"/>
    </source>
</evidence>
<evidence type="ECO:0000256" key="14">
    <source>
        <dbReference type="ARBA" id="ARBA00032370"/>
    </source>
</evidence>
<dbReference type="GO" id="GO:0032153">
    <property type="term" value="C:cell division site"/>
    <property type="evidence" value="ECO:0007669"/>
    <property type="project" value="TreeGrafter"/>
</dbReference>
<evidence type="ECO:0000256" key="21">
    <source>
        <dbReference type="SAM" id="Phobius"/>
    </source>
</evidence>
<evidence type="ECO:0000256" key="18">
    <source>
        <dbReference type="ARBA" id="ARBA00041418"/>
    </source>
</evidence>
<comment type="similarity">
    <text evidence="16">Belongs to the SEDS family. FtsW subfamily.</text>
</comment>
<feature type="transmembrane region" description="Helical" evidence="21">
    <location>
        <begin position="157"/>
        <end position="175"/>
    </location>
</feature>
<evidence type="ECO:0000256" key="11">
    <source>
        <dbReference type="ARBA" id="ARBA00023136"/>
    </source>
</evidence>
<dbReference type="GO" id="GO:0071555">
    <property type="term" value="P:cell wall organization"/>
    <property type="evidence" value="ECO:0007669"/>
    <property type="project" value="UniProtKB-KW"/>
</dbReference>
<evidence type="ECO:0000256" key="2">
    <source>
        <dbReference type="ARBA" id="ARBA00004752"/>
    </source>
</evidence>
<evidence type="ECO:0000256" key="7">
    <source>
        <dbReference type="ARBA" id="ARBA00022692"/>
    </source>
</evidence>
<evidence type="ECO:0000256" key="20">
    <source>
        <dbReference type="ARBA" id="ARBA00049902"/>
    </source>
</evidence>
<evidence type="ECO:0000256" key="10">
    <source>
        <dbReference type="ARBA" id="ARBA00022989"/>
    </source>
</evidence>
<feature type="transmembrane region" description="Helical" evidence="21">
    <location>
        <begin position="28"/>
        <end position="47"/>
    </location>
</feature>
<evidence type="ECO:0000256" key="6">
    <source>
        <dbReference type="ARBA" id="ARBA00022679"/>
    </source>
</evidence>
<feature type="transmembrane region" description="Helical" evidence="21">
    <location>
        <begin position="67"/>
        <end position="85"/>
    </location>
</feature>
<feature type="transmembrane region" description="Helical" evidence="21">
    <location>
        <begin position="204"/>
        <end position="221"/>
    </location>
</feature>
<comment type="pathway">
    <text evidence="2">Cell wall biogenesis; peptidoglycan biosynthesis.</text>
</comment>
<dbReference type="InterPro" id="IPR013437">
    <property type="entry name" value="FtsW"/>
</dbReference>
<evidence type="ECO:0000256" key="8">
    <source>
        <dbReference type="ARBA" id="ARBA00022960"/>
    </source>
</evidence>
<dbReference type="GO" id="GO:0009252">
    <property type="term" value="P:peptidoglycan biosynthetic process"/>
    <property type="evidence" value="ECO:0007669"/>
    <property type="project" value="UniProtKB-KW"/>
</dbReference>
<comment type="catalytic activity">
    <reaction evidence="20">
        <text>[GlcNAc-(1-&gt;4)-Mur2Ac(oyl-L-Ala-gamma-D-Glu-L-Lys-D-Ala-D-Ala)](n)-di-trans,octa-cis-undecaprenyl diphosphate + beta-D-GlcNAc-(1-&gt;4)-Mur2Ac(oyl-L-Ala-gamma-D-Glu-L-Lys-D-Ala-D-Ala)-di-trans,octa-cis-undecaprenyl diphosphate = [GlcNAc-(1-&gt;4)-Mur2Ac(oyl-L-Ala-gamma-D-Glu-L-Lys-D-Ala-D-Ala)](n+1)-di-trans,octa-cis-undecaprenyl diphosphate + di-trans,octa-cis-undecaprenyl diphosphate + H(+)</text>
        <dbReference type="Rhea" id="RHEA:23708"/>
        <dbReference type="Rhea" id="RHEA-COMP:9602"/>
        <dbReference type="Rhea" id="RHEA-COMP:9603"/>
        <dbReference type="ChEBI" id="CHEBI:15378"/>
        <dbReference type="ChEBI" id="CHEBI:58405"/>
        <dbReference type="ChEBI" id="CHEBI:60033"/>
        <dbReference type="ChEBI" id="CHEBI:78435"/>
        <dbReference type="EC" id="2.4.99.28"/>
    </reaction>
</comment>
<feature type="transmembrane region" description="Helical" evidence="21">
    <location>
        <begin position="319"/>
        <end position="344"/>
    </location>
</feature>
<evidence type="ECO:0000313" key="22">
    <source>
        <dbReference type="EMBL" id="AKU91864.1"/>
    </source>
</evidence>
<evidence type="ECO:0000256" key="19">
    <source>
        <dbReference type="ARBA" id="ARBA00044770"/>
    </source>
</evidence>
<evidence type="ECO:0000256" key="1">
    <source>
        <dbReference type="ARBA" id="ARBA00004651"/>
    </source>
</evidence>
<comment type="subcellular location">
    <subcellularLocation>
        <location evidence="1">Cell membrane</location>
        <topology evidence="1">Multi-pass membrane protein</topology>
    </subcellularLocation>
</comment>
<proteinExistence type="inferred from homology"/>
<dbReference type="GO" id="GO:0015648">
    <property type="term" value="F:lipid-linked peptidoglycan transporter activity"/>
    <property type="evidence" value="ECO:0007669"/>
    <property type="project" value="TreeGrafter"/>
</dbReference>
<dbReference type="EMBL" id="CP012332">
    <property type="protein sequence ID" value="AKU91864.1"/>
    <property type="molecule type" value="Genomic_DNA"/>
</dbReference>
<dbReference type="STRING" id="1391653.AKJ08_2251"/>
<dbReference type="EC" id="2.4.99.28" evidence="19"/>
<keyword evidence="10 21" id="KW-1133">Transmembrane helix</keyword>
<dbReference type="GO" id="GO:0008955">
    <property type="term" value="F:peptidoglycan glycosyltransferase activity"/>
    <property type="evidence" value="ECO:0007669"/>
    <property type="project" value="UniProtKB-EC"/>
</dbReference>
<keyword evidence="3" id="KW-1003">Cell membrane</keyword>
<evidence type="ECO:0000256" key="5">
    <source>
        <dbReference type="ARBA" id="ARBA00022676"/>
    </source>
</evidence>
<evidence type="ECO:0000313" key="23">
    <source>
        <dbReference type="Proteomes" id="UP000055590"/>
    </source>
</evidence>
<feature type="transmembrane region" description="Helical" evidence="21">
    <location>
        <begin position="281"/>
        <end position="307"/>
    </location>
</feature>
<dbReference type="PATRIC" id="fig|1391653.3.peg.2350"/>